<dbReference type="HOGENOM" id="CLU_820969_0_0_9"/>
<accession>D5WWD1</accession>
<dbReference type="OrthoDB" id="9785845at2"/>
<sequence>MKSVEELEQVLVAPSDELIQDMARLSGDVMILGAGGKMGPTLAVLARNAITAAGKDFKVYAVSRFSDESVRRKLERHGITVISADLLDERQLAALPEVENVIYMVGYKFGSTGNEHLLWAMNTYLPGRVAEHFRNSRIVSFSTGNIYHLSPVAWGGATESTPPQPYGEYAQSCLGRERIFDYFSRKYQMPVLHFRLNYAVDLRYGVLVDVAQSVFEGRPIDLSMGHVNVIWQGDANERALRALLHCSTPPKVVNVTGPETVSIRWVAQVFGKNFGKEPIFINEESETALISNASLSQQLFGYPRVTLGQMIDWVTEWIQNGLPLLGKPTHFQERQGRF</sequence>
<reference evidence="2 3" key="1">
    <citation type="journal article" date="2011" name="Stand. Genomic Sci.">
        <title>Complete genome sequence of the thermophilic, hydrogen-oxidizing Bacillus tusciae type strain (T2) and reclassification in the new genus, Kyrpidia gen. nov. as Kyrpidia tusciae comb. nov. and emendation of the family Alicyclobacillaceae da Costa and Rainey, 2010.</title>
        <authorList>
            <person name="Klenk H.P."/>
            <person name="Lapidus A."/>
            <person name="Chertkov O."/>
            <person name="Copeland A."/>
            <person name="Del Rio T.G."/>
            <person name="Nolan M."/>
            <person name="Lucas S."/>
            <person name="Chen F."/>
            <person name="Tice H."/>
            <person name="Cheng J.F."/>
            <person name="Han C."/>
            <person name="Bruce D."/>
            <person name="Goodwin L."/>
            <person name="Pitluck S."/>
            <person name="Pati A."/>
            <person name="Ivanova N."/>
            <person name="Mavromatis K."/>
            <person name="Daum C."/>
            <person name="Chen A."/>
            <person name="Palaniappan K."/>
            <person name="Chang Y.J."/>
            <person name="Land M."/>
            <person name="Hauser L."/>
            <person name="Jeffries C.D."/>
            <person name="Detter J.C."/>
            <person name="Rohde M."/>
            <person name="Abt B."/>
            <person name="Pukall R."/>
            <person name="Goker M."/>
            <person name="Bristow J."/>
            <person name="Markowitz V."/>
            <person name="Hugenholtz P."/>
            <person name="Eisen J.A."/>
        </authorList>
    </citation>
    <scope>NUCLEOTIDE SEQUENCE [LARGE SCALE GENOMIC DNA]</scope>
    <source>
        <strain evidence="2 3">DSM 2912</strain>
    </source>
</reference>
<gene>
    <name evidence="2" type="ordered locus">Btus_3078</name>
</gene>
<dbReference type="InterPro" id="IPR036291">
    <property type="entry name" value="NAD(P)-bd_dom_sf"/>
</dbReference>
<organism evidence="2 3">
    <name type="scientific">Kyrpidia tusciae (strain DSM 2912 / NBRC 15312 / T2)</name>
    <name type="common">Bacillus tusciae</name>
    <dbReference type="NCBI Taxonomy" id="562970"/>
    <lineage>
        <taxon>Bacteria</taxon>
        <taxon>Bacillati</taxon>
        <taxon>Bacillota</taxon>
        <taxon>Bacilli</taxon>
        <taxon>Bacillales</taxon>
        <taxon>Alicyclobacillaceae</taxon>
        <taxon>Kyrpidia</taxon>
    </lineage>
</organism>
<dbReference type="AlphaFoldDB" id="D5WWD1"/>
<evidence type="ECO:0000313" key="3">
    <source>
        <dbReference type="Proteomes" id="UP000002368"/>
    </source>
</evidence>
<dbReference type="InterPro" id="IPR001509">
    <property type="entry name" value="Epimerase_deHydtase"/>
</dbReference>
<dbReference type="Proteomes" id="UP000002368">
    <property type="component" value="Chromosome"/>
</dbReference>
<feature type="domain" description="NAD-dependent epimerase/dehydratase" evidence="1">
    <location>
        <begin position="29"/>
        <end position="196"/>
    </location>
</feature>
<dbReference type="SUPFAM" id="SSF51735">
    <property type="entry name" value="NAD(P)-binding Rossmann-fold domains"/>
    <property type="match status" value="1"/>
</dbReference>
<dbReference type="RefSeq" id="WP_013076975.1">
    <property type="nucleotide sequence ID" value="NC_014098.1"/>
</dbReference>
<evidence type="ECO:0000313" key="2">
    <source>
        <dbReference type="EMBL" id="ADG07696.1"/>
    </source>
</evidence>
<proteinExistence type="predicted"/>
<dbReference type="eggNOG" id="COG0451">
    <property type="taxonomic scope" value="Bacteria"/>
</dbReference>
<dbReference type="Pfam" id="PF01370">
    <property type="entry name" value="Epimerase"/>
    <property type="match status" value="1"/>
</dbReference>
<dbReference type="Gene3D" id="3.40.50.720">
    <property type="entry name" value="NAD(P)-binding Rossmann-like Domain"/>
    <property type="match status" value="1"/>
</dbReference>
<evidence type="ECO:0000259" key="1">
    <source>
        <dbReference type="Pfam" id="PF01370"/>
    </source>
</evidence>
<dbReference type="KEGG" id="bts:Btus_3078"/>
<dbReference type="STRING" id="562970.Btus_3078"/>
<name>D5WWD1_KYRT2</name>
<keyword evidence="3" id="KW-1185">Reference proteome</keyword>
<protein>
    <submittedName>
        <fullName evidence="2">NAD-dependent epimerase/dehydratase</fullName>
    </submittedName>
</protein>
<dbReference type="EMBL" id="CP002017">
    <property type="protein sequence ID" value="ADG07696.1"/>
    <property type="molecule type" value="Genomic_DNA"/>
</dbReference>